<evidence type="ECO:0000256" key="1">
    <source>
        <dbReference type="SAM" id="MobiDB-lite"/>
    </source>
</evidence>
<dbReference type="Proteomes" id="UP001056436">
    <property type="component" value="Unassembled WGS sequence"/>
</dbReference>
<evidence type="ECO:0000313" key="2">
    <source>
        <dbReference type="EMBL" id="KAI3554712.1"/>
    </source>
</evidence>
<organism evidence="2 3">
    <name type="scientific">Colletotrichum abscissum</name>
    <dbReference type="NCBI Taxonomy" id="1671311"/>
    <lineage>
        <taxon>Eukaryota</taxon>
        <taxon>Fungi</taxon>
        <taxon>Dikarya</taxon>
        <taxon>Ascomycota</taxon>
        <taxon>Pezizomycotina</taxon>
        <taxon>Sordariomycetes</taxon>
        <taxon>Hypocreomycetidae</taxon>
        <taxon>Glomerellales</taxon>
        <taxon>Glomerellaceae</taxon>
        <taxon>Colletotrichum</taxon>
        <taxon>Colletotrichum acutatum species complex</taxon>
    </lineage>
</organism>
<keyword evidence="3" id="KW-1185">Reference proteome</keyword>
<evidence type="ECO:0000313" key="3">
    <source>
        <dbReference type="Proteomes" id="UP001056436"/>
    </source>
</evidence>
<feature type="compositionally biased region" description="Basic residues" evidence="1">
    <location>
        <begin position="11"/>
        <end position="22"/>
    </location>
</feature>
<comment type="caution">
    <text evidence="2">The sequence shown here is derived from an EMBL/GenBank/DDBJ whole genome shotgun (WGS) entry which is preliminary data.</text>
</comment>
<proteinExistence type="predicted"/>
<feature type="region of interest" description="Disordered" evidence="1">
    <location>
        <begin position="1"/>
        <end position="22"/>
    </location>
</feature>
<feature type="compositionally biased region" description="Basic and acidic residues" evidence="1">
    <location>
        <begin position="1"/>
        <end position="10"/>
    </location>
</feature>
<gene>
    <name evidence="2" type="ORF">CABS02_05193</name>
</gene>
<dbReference type="AlphaFoldDB" id="A0A9P9XK63"/>
<sequence length="70" mass="8406">MSRANCETKRTERKTKKRKRLTRAANLQSRWQNGTIRTCRTPIWRGELVLLRRRTRGLVRCCYLIEESAK</sequence>
<name>A0A9P9XK63_9PEZI</name>
<protein>
    <submittedName>
        <fullName evidence="2">Uncharacterized protein</fullName>
    </submittedName>
</protein>
<reference evidence="2" key="1">
    <citation type="submission" date="2019-01" db="EMBL/GenBank/DDBJ databases">
        <title>Colletotrichum abscissum LGMF1257.</title>
        <authorList>
            <person name="Baroncelli R."/>
        </authorList>
    </citation>
    <scope>NUCLEOTIDE SEQUENCE</scope>
    <source>
        <strain evidence="2">Ca142</strain>
    </source>
</reference>
<dbReference type="EMBL" id="SDAQ01000022">
    <property type="protein sequence ID" value="KAI3554712.1"/>
    <property type="molecule type" value="Genomic_DNA"/>
</dbReference>
<accession>A0A9P9XK63</accession>